<reference evidence="1 2" key="1">
    <citation type="journal article" date="2024" name="G3 (Bethesda)">
        <title>Genome assembly of Hibiscus sabdariffa L. provides insights into metabolisms of medicinal natural products.</title>
        <authorList>
            <person name="Kim T."/>
        </authorList>
    </citation>
    <scope>NUCLEOTIDE SEQUENCE [LARGE SCALE GENOMIC DNA]</scope>
    <source>
        <strain evidence="1">TK-2024</strain>
        <tissue evidence="1">Old leaves</tissue>
    </source>
</reference>
<dbReference type="EMBL" id="JBBPBN010000001">
    <property type="protein sequence ID" value="KAK9046297.1"/>
    <property type="molecule type" value="Genomic_DNA"/>
</dbReference>
<evidence type="ECO:0000313" key="2">
    <source>
        <dbReference type="Proteomes" id="UP001396334"/>
    </source>
</evidence>
<protein>
    <submittedName>
        <fullName evidence="1">Uncharacterized protein</fullName>
    </submittedName>
</protein>
<sequence>MVGVEGARVLEKVHGVKIVNLSCKLIDMEASIVHNVNSNVNMGSHILLVDIEFCLDSGSGFKNDVGLTKETRNKEKATPELSFRDMVVRKNQNDSLVLEISKLDVIIGDEDVRFRMEDGCSADLGLDLLFQVVGSNPMTIDSIKKNGLMLVFLEECWK</sequence>
<organism evidence="1 2">
    <name type="scientific">Hibiscus sabdariffa</name>
    <name type="common">roselle</name>
    <dbReference type="NCBI Taxonomy" id="183260"/>
    <lineage>
        <taxon>Eukaryota</taxon>
        <taxon>Viridiplantae</taxon>
        <taxon>Streptophyta</taxon>
        <taxon>Embryophyta</taxon>
        <taxon>Tracheophyta</taxon>
        <taxon>Spermatophyta</taxon>
        <taxon>Magnoliopsida</taxon>
        <taxon>eudicotyledons</taxon>
        <taxon>Gunneridae</taxon>
        <taxon>Pentapetalae</taxon>
        <taxon>rosids</taxon>
        <taxon>malvids</taxon>
        <taxon>Malvales</taxon>
        <taxon>Malvaceae</taxon>
        <taxon>Malvoideae</taxon>
        <taxon>Hibiscus</taxon>
    </lineage>
</organism>
<name>A0ABR2UA09_9ROSI</name>
<evidence type="ECO:0000313" key="1">
    <source>
        <dbReference type="EMBL" id="KAK9046297.1"/>
    </source>
</evidence>
<accession>A0ABR2UA09</accession>
<keyword evidence="2" id="KW-1185">Reference proteome</keyword>
<gene>
    <name evidence="1" type="ORF">V6N11_052189</name>
</gene>
<proteinExistence type="predicted"/>
<comment type="caution">
    <text evidence="1">The sequence shown here is derived from an EMBL/GenBank/DDBJ whole genome shotgun (WGS) entry which is preliminary data.</text>
</comment>
<dbReference type="Proteomes" id="UP001396334">
    <property type="component" value="Unassembled WGS sequence"/>
</dbReference>